<dbReference type="AlphaFoldDB" id="C3JCL7"/>
<dbReference type="EMBL" id="ACNN01000034">
    <property type="protein sequence ID" value="EEN82080.1"/>
    <property type="molecule type" value="Genomic_DNA"/>
</dbReference>
<reference evidence="1 2" key="1">
    <citation type="submission" date="2009-04" db="EMBL/GenBank/DDBJ databases">
        <authorList>
            <person name="Sebastian Y."/>
            <person name="Madupu R."/>
            <person name="Durkin A.S."/>
            <person name="Torralba M."/>
            <person name="Methe B."/>
            <person name="Sutton G.G."/>
            <person name="Strausberg R.L."/>
            <person name="Nelson K.E."/>
        </authorList>
    </citation>
    <scope>NUCLEOTIDE SEQUENCE [LARGE SCALE GENOMIC DNA]</scope>
    <source>
        <strain evidence="2">ATCC 35406 / DSM 24491 / JCM 8526 / CCUG 16442 / BCRC 14492 / NCTC 13058 / HG 370</strain>
    </source>
</reference>
<protein>
    <submittedName>
        <fullName evidence="1">Uncharacterized protein</fullName>
    </submittedName>
</protein>
<evidence type="ECO:0000313" key="2">
    <source>
        <dbReference type="Proteomes" id="UP000004295"/>
    </source>
</evidence>
<organism evidence="1 2">
    <name type="scientific">Porphyromonas endodontalis (strain ATCC 35406 / DSM 24491 / JCM 8526 / CCUG 16442 / BCRC 14492 / NCTC 13058 / HG 370)</name>
    <name type="common">Bacteroides endodontalis</name>
    <dbReference type="NCBI Taxonomy" id="553175"/>
    <lineage>
        <taxon>Bacteria</taxon>
        <taxon>Pseudomonadati</taxon>
        <taxon>Bacteroidota</taxon>
        <taxon>Bacteroidia</taxon>
        <taxon>Bacteroidales</taxon>
        <taxon>Porphyromonadaceae</taxon>
        <taxon>Porphyromonas</taxon>
    </lineage>
</organism>
<evidence type="ECO:0000313" key="1">
    <source>
        <dbReference type="EMBL" id="EEN82080.1"/>
    </source>
</evidence>
<dbReference type="Proteomes" id="UP000004295">
    <property type="component" value="Unassembled WGS sequence"/>
</dbReference>
<proteinExistence type="predicted"/>
<keyword evidence="2" id="KW-1185">Reference proteome</keyword>
<accession>C3JCL7</accession>
<name>C3JCL7_POREA</name>
<sequence>MWMSVEYDLHNSLLSLLLLCVIENPRMGEEGYAERGA</sequence>
<comment type="caution">
    <text evidence="1">The sequence shown here is derived from an EMBL/GenBank/DDBJ whole genome shotgun (WGS) entry which is preliminary data.</text>
</comment>
<gene>
    <name evidence="1" type="ORF">POREN0001_1632</name>
</gene>